<accession>A0A6A7RWF5</accession>
<dbReference type="Gene3D" id="3.40.50.2000">
    <property type="entry name" value="Glycogen Phosphorylase B"/>
    <property type="match status" value="2"/>
</dbReference>
<evidence type="ECO:0000259" key="1">
    <source>
        <dbReference type="Pfam" id="PF00534"/>
    </source>
</evidence>
<sequence>MKILLSAFACAPNTGSEPGVGWRWAIELAREHEVVVVTDATRRPLIEPYLAESPVSGLRVEFFRPYWLSAIPLNSWTAQLLYTAWQFSLWWFARRLHRAEKFDVAMHVTYGVFRHPSFLGYLGIPFAFGPLGGGEDCPWRLKRSIRGSEKIKEVLRAAVNKVSLLDPFLWIAFAGASSILVKTEETRKALPWPFRQRAVVYPEIGIDTLPGVVPTRRTPIEPLRVLFAGRLLGWKGAHLAIRAVVLARSRGVPVDFTLLGRGPYEAELHRLAFQLGCQGDINWISQIPQQELFALYGTMHCFLFPSLHDSSGNVVLEAQANGLPVVCLALGGPETLLSHESAIVVPAEGDEASVVELLAAALQALFADEDRRLTMAETAIQHADSFTWGGRAFGALASISRRGPGETGQNSLEKI</sequence>
<proteinExistence type="predicted"/>
<protein>
    <recommendedName>
        <fullName evidence="1">Glycosyl transferase family 1 domain-containing protein</fullName>
    </recommendedName>
</protein>
<dbReference type="EMBL" id="PDHS01000372">
    <property type="protein sequence ID" value="MQM31761.1"/>
    <property type="molecule type" value="Genomic_DNA"/>
</dbReference>
<dbReference type="SUPFAM" id="SSF53756">
    <property type="entry name" value="UDP-Glycosyltransferase/glycogen phosphorylase"/>
    <property type="match status" value="1"/>
</dbReference>
<dbReference type="CDD" id="cd03801">
    <property type="entry name" value="GT4_PimA-like"/>
    <property type="match status" value="1"/>
</dbReference>
<gene>
    <name evidence="2" type="ORF">CRU78_15065</name>
</gene>
<feature type="domain" description="Glycosyl transferase family 1" evidence="1">
    <location>
        <begin position="222"/>
        <end position="380"/>
    </location>
</feature>
<dbReference type="GO" id="GO:0016757">
    <property type="term" value="F:glycosyltransferase activity"/>
    <property type="evidence" value="ECO:0007669"/>
    <property type="project" value="InterPro"/>
</dbReference>
<reference evidence="2 3" key="1">
    <citation type="submission" date="2017-09" db="EMBL/GenBank/DDBJ databases">
        <title>Metagenomic Analysis Reveals Denitrifying Candidatus Accumulibacter and Flanking Population as a Source of N2O.</title>
        <authorList>
            <person name="Gao H."/>
            <person name="Mao Y."/>
            <person name="Zhao X."/>
            <person name="Liu W.-T."/>
            <person name="Zhang T."/>
            <person name="Wells G."/>
        </authorList>
    </citation>
    <scope>NUCLEOTIDE SEQUENCE [LARGE SCALE GENOMIC DNA]</scope>
    <source>
        <strain evidence="2">CANDO_2_IC</strain>
    </source>
</reference>
<evidence type="ECO:0000313" key="3">
    <source>
        <dbReference type="Proteomes" id="UP000342300"/>
    </source>
</evidence>
<dbReference type="PANTHER" id="PTHR45947:SF3">
    <property type="entry name" value="SULFOQUINOVOSYL TRANSFERASE SQD2"/>
    <property type="match status" value="1"/>
</dbReference>
<dbReference type="InterPro" id="IPR050194">
    <property type="entry name" value="Glycosyltransferase_grp1"/>
</dbReference>
<dbReference type="AlphaFoldDB" id="A0A6A7RWF5"/>
<comment type="caution">
    <text evidence="2">The sequence shown here is derived from an EMBL/GenBank/DDBJ whole genome shotgun (WGS) entry which is preliminary data.</text>
</comment>
<dbReference type="InterPro" id="IPR001296">
    <property type="entry name" value="Glyco_trans_1"/>
</dbReference>
<organism evidence="2 3">
    <name type="scientific">Candidatus Accumulibacter phosphatis</name>
    <dbReference type="NCBI Taxonomy" id="327160"/>
    <lineage>
        <taxon>Bacteria</taxon>
        <taxon>Pseudomonadati</taxon>
        <taxon>Pseudomonadota</taxon>
        <taxon>Betaproteobacteria</taxon>
        <taxon>Candidatus Accumulibacter</taxon>
    </lineage>
</organism>
<name>A0A6A7RWF5_9PROT</name>
<dbReference type="Proteomes" id="UP000342300">
    <property type="component" value="Unassembled WGS sequence"/>
</dbReference>
<evidence type="ECO:0000313" key="2">
    <source>
        <dbReference type="EMBL" id="MQM31761.1"/>
    </source>
</evidence>
<dbReference type="PANTHER" id="PTHR45947">
    <property type="entry name" value="SULFOQUINOVOSYL TRANSFERASE SQD2"/>
    <property type="match status" value="1"/>
</dbReference>
<dbReference type="Pfam" id="PF00534">
    <property type="entry name" value="Glycos_transf_1"/>
    <property type="match status" value="1"/>
</dbReference>